<dbReference type="Gene3D" id="1.10.287.1490">
    <property type="match status" value="1"/>
</dbReference>
<feature type="non-terminal residue" evidence="5">
    <location>
        <position position="1"/>
    </location>
</feature>
<evidence type="ECO:0000313" key="5">
    <source>
        <dbReference type="EMBL" id="CAJ0569355.1"/>
    </source>
</evidence>
<evidence type="ECO:0000313" key="6">
    <source>
        <dbReference type="Proteomes" id="UP001177023"/>
    </source>
</evidence>
<comment type="caution">
    <text evidence="5">The sequence shown here is derived from an EMBL/GenBank/DDBJ whole genome shotgun (WGS) entry which is preliminary data.</text>
</comment>
<accession>A0AA36CJS6</accession>
<evidence type="ECO:0000256" key="1">
    <source>
        <dbReference type="ARBA" id="ARBA00023054"/>
    </source>
</evidence>
<dbReference type="PANTHER" id="PTHR10881">
    <property type="entry name" value="GOLGIN SUBFAMILY A MEMBER-RELATED"/>
    <property type="match status" value="1"/>
</dbReference>
<feature type="region of interest" description="Disordered" evidence="3">
    <location>
        <begin position="887"/>
        <end position="955"/>
    </location>
</feature>
<protein>
    <recommendedName>
        <fullName evidence="4">Golgin subfamily A conserved domain-containing protein</fullName>
    </recommendedName>
</protein>
<dbReference type="Proteomes" id="UP001177023">
    <property type="component" value="Unassembled WGS sequence"/>
</dbReference>
<feature type="region of interest" description="Disordered" evidence="3">
    <location>
        <begin position="552"/>
        <end position="630"/>
    </location>
</feature>
<evidence type="ECO:0000256" key="3">
    <source>
        <dbReference type="SAM" id="MobiDB-lite"/>
    </source>
</evidence>
<feature type="compositionally biased region" description="Basic and acidic residues" evidence="3">
    <location>
        <begin position="592"/>
        <end position="605"/>
    </location>
</feature>
<feature type="compositionally biased region" description="Polar residues" evidence="3">
    <location>
        <begin position="28"/>
        <end position="45"/>
    </location>
</feature>
<dbReference type="Pfam" id="PF15070">
    <property type="entry name" value="GOLGA2L5"/>
    <property type="match status" value="1"/>
</dbReference>
<feature type="coiled-coil region" evidence="2">
    <location>
        <begin position="501"/>
        <end position="535"/>
    </location>
</feature>
<name>A0AA36CJS6_9BILA</name>
<dbReference type="GO" id="GO:0005801">
    <property type="term" value="C:cis-Golgi network"/>
    <property type="evidence" value="ECO:0007669"/>
    <property type="project" value="TreeGrafter"/>
</dbReference>
<feature type="coiled-coil region" evidence="2">
    <location>
        <begin position="165"/>
        <end position="283"/>
    </location>
</feature>
<dbReference type="EMBL" id="CATQJA010002012">
    <property type="protein sequence ID" value="CAJ0569355.1"/>
    <property type="molecule type" value="Genomic_DNA"/>
</dbReference>
<feature type="compositionally biased region" description="Basic and acidic residues" evidence="3">
    <location>
        <begin position="17"/>
        <end position="27"/>
    </location>
</feature>
<feature type="compositionally biased region" description="Basic and acidic residues" evidence="3">
    <location>
        <begin position="908"/>
        <end position="920"/>
    </location>
</feature>
<feature type="region of interest" description="Disordered" evidence="3">
    <location>
        <begin position="391"/>
        <end position="427"/>
    </location>
</feature>
<evidence type="ECO:0000256" key="2">
    <source>
        <dbReference type="SAM" id="Coils"/>
    </source>
</evidence>
<sequence>MDGLKAEKIALARKKLKEFEQKRRDNGHSPTLSATSSQPVDQTDFSHGYHHAEHQNGGRASAVSNYSGHVHQDGYGHQNGVDETVVQISGNPTPSASAAHLDSQNLFYVLQERDQTIQQLSKQLEELNGFYSQLHAAYTELTAQQTNNGAGAGVTEQIAHLQAALSGLVAEKTGLQAELRQSRDEHEQIKRELEKVQAELNRAPAGGDVSERELQRLKNVVAERDDLCEKLAQEIETERRESGKFQSQILTIQQDKNEALARLKNIIKDRDSIQAELAKLRKEAQMKDFHLKQYAMHQSGVGADGGQGHADMEALEKEHEALRSQHLQTSTELGETKEELAGLRSQYNENVSHLKETVDRLNKELESSLNTRYELESRFSNLENELELAKQETNKLKEAERQKTPSVAGEQSQPAAPAAGLSENDVPKRIDDAVRRVTSHWEQLLEQNRKESEEMNKEKDRLLYERESMIADLQLKLRLAEENRQVFGDASTELLSLSEQLQAEKATVSRAVAQNRELKEQLIATEDRLIKLTEEKCVGELARQTAEHQARELERRLEGIGSGSSYESTRSTSTTTATSQTDVVTSQPASIIEHESALHQRLQNDRDDEDSDSDGIPSNETSLRQELDETRRQLEGARAELRISNSQNEQMNQILRQNAEDENQNSILVELNQAITRVNALAHENELLREEVETLAQNANRAPVPALPTPPPSSATDLEIEAATARIHQLRSENEDLQEKVHHLTRLLNEADSHLESTRIDENGPVHSTPPASPVHHQNGEHEVVVGSKEWARAELEKRFSEAMRQLAEMQERCDRIEHINQQLQLENETIADHVVLYQHQRRLIRERLRLKDEQMANLEKERERVVSRCNELQRALVRVLDEDKTPNLEPFRPRSYSHSTVDEFSGDEEHLVDGQKDEIPTQTEDSPTAAVHSRASPVGAKPPKTLRETEDNQLPVEYTSREDAVRQIMEIINEIQAPAIPLSSAKMQCKQCIGQMQHL</sequence>
<feature type="compositionally biased region" description="Basic and acidic residues" evidence="3">
    <location>
        <begin position="391"/>
        <end position="403"/>
    </location>
</feature>
<proteinExistence type="predicted"/>
<reference evidence="5" key="1">
    <citation type="submission" date="2023-06" db="EMBL/GenBank/DDBJ databases">
        <authorList>
            <person name="Delattre M."/>
        </authorList>
    </citation>
    <scope>NUCLEOTIDE SEQUENCE</scope>
    <source>
        <strain evidence="5">AF72</strain>
    </source>
</reference>
<dbReference type="AlphaFoldDB" id="A0AA36CJS6"/>
<dbReference type="GO" id="GO:0032580">
    <property type="term" value="C:Golgi cisterna membrane"/>
    <property type="evidence" value="ECO:0007669"/>
    <property type="project" value="TreeGrafter"/>
</dbReference>
<keyword evidence="1 2" id="KW-0175">Coiled coil</keyword>
<feature type="coiled-coil region" evidence="2">
    <location>
        <begin position="793"/>
        <end position="876"/>
    </location>
</feature>
<evidence type="ECO:0000259" key="4">
    <source>
        <dbReference type="Pfam" id="PF15070"/>
    </source>
</evidence>
<feature type="compositionally biased region" description="Low complexity" evidence="3">
    <location>
        <begin position="563"/>
        <end position="586"/>
    </location>
</feature>
<feature type="region of interest" description="Disordered" evidence="3">
    <location>
        <begin position="17"/>
        <end position="78"/>
    </location>
</feature>
<keyword evidence="6" id="KW-1185">Reference proteome</keyword>
<dbReference type="InterPro" id="IPR024858">
    <property type="entry name" value="GOLGA"/>
</dbReference>
<feature type="domain" description="Golgin subfamily A conserved" evidence="4">
    <location>
        <begin position="344"/>
        <end position="883"/>
    </location>
</feature>
<dbReference type="PANTHER" id="PTHR10881:SF46">
    <property type="entry name" value="GOLGIN SUBFAMILY A MEMBER 2"/>
    <property type="match status" value="1"/>
</dbReference>
<dbReference type="GO" id="GO:0007030">
    <property type="term" value="P:Golgi organization"/>
    <property type="evidence" value="ECO:0007669"/>
    <property type="project" value="TreeGrafter"/>
</dbReference>
<dbReference type="InterPro" id="IPR043976">
    <property type="entry name" value="GOLGA_cons_dom"/>
</dbReference>
<dbReference type="GO" id="GO:0000137">
    <property type="term" value="C:Golgi cis cisterna"/>
    <property type="evidence" value="ECO:0007669"/>
    <property type="project" value="TreeGrafter"/>
</dbReference>
<organism evidence="5 6">
    <name type="scientific">Mesorhabditis spiculigera</name>
    <dbReference type="NCBI Taxonomy" id="96644"/>
    <lineage>
        <taxon>Eukaryota</taxon>
        <taxon>Metazoa</taxon>
        <taxon>Ecdysozoa</taxon>
        <taxon>Nematoda</taxon>
        <taxon>Chromadorea</taxon>
        <taxon>Rhabditida</taxon>
        <taxon>Rhabditina</taxon>
        <taxon>Rhabditomorpha</taxon>
        <taxon>Rhabditoidea</taxon>
        <taxon>Rhabditidae</taxon>
        <taxon>Mesorhabditinae</taxon>
        <taxon>Mesorhabditis</taxon>
    </lineage>
</organism>
<gene>
    <name evidence="5" type="ORF">MSPICULIGERA_LOCUS7836</name>
</gene>